<proteinExistence type="predicted"/>
<dbReference type="AlphaFoldDB" id="A0A6C0IJE5"/>
<dbReference type="EMBL" id="MN740200">
    <property type="protein sequence ID" value="QHT93092.1"/>
    <property type="molecule type" value="Genomic_DNA"/>
</dbReference>
<reference evidence="1" key="1">
    <citation type="journal article" date="2020" name="Nature">
        <title>Giant virus diversity and host interactions through global metagenomics.</title>
        <authorList>
            <person name="Schulz F."/>
            <person name="Roux S."/>
            <person name="Paez-Espino D."/>
            <person name="Jungbluth S."/>
            <person name="Walsh D.A."/>
            <person name="Denef V.J."/>
            <person name="McMahon K.D."/>
            <person name="Konstantinidis K.T."/>
            <person name="Eloe-Fadrosh E.A."/>
            <person name="Kyrpides N.C."/>
            <person name="Woyke T."/>
        </authorList>
    </citation>
    <scope>NUCLEOTIDE SEQUENCE</scope>
    <source>
        <strain evidence="1">GVMAG-M-3300023210-19</strain>
    </source>
</reference>
<accession>A0A6C0IJE5</accession>
<organism evidence="1">
    <name type="scientific">viral metagenome</name>
    <dbReference type="NCBI Taxonomy" id="1070528"/>
    <lineage>
        <taxon>unclassified sequences</taxon>
        <taxon>metagenomes</taxon>
        <taxon>organismal metagenomes</taxon>
    </lineage>
</organism>
<sequence>MSIATRVTFFHIRDTIRHMGRYNPPVLGRWALNTDTRVERVVRLANEDHCGTCGYSEGVSAFRKREMSNNDDILDFDYSFIALNTPN</sequence>
<protein>
    <submittedName>
        <fullName evidence="1">Uncharacterized protein</fullName>
    </submittedName>
</protein>
<evidence type="ECO:0000313" key="1">
    <source>
        <dbReference type="EMBL" id="QHT93092.1"/>
    </source>
</evidence>
<name>A0A6C0IJE5_9ZZZZ</name>